<dbReference type="InterPro" id="IPR010869">
    <property type="entry name" value="DUF1501"/>
</dbReference>
<dbReference type="InterPro" id="IPR006311">
    <property type="entry name" value="TAT_signal"/>
</dbReference>
<name>A0A383EQ07_9ZZZZ</name>
<dbReference type="AlphaFoldDB" id="A0A383EQ07"/>
<feature type="compositionally biased region" description="Polar residues" evidence="1">
    <location>
        <begin position="100"/>
        <end position="114"/>
    </location>
</feature>
<feature type="non-terminal residue" evidence="2">
    <location>
        <position position="114"/>
    </location>
</feature>
<dbReference type="PROSITE" id="PS51318">
    <property type="entry name" value="TAT"/>
    <property type="match status" value="1"/>
</dbReference>
<accession>A0A383EQ07</accession>
<dbReference type="EMBL" id="UINC01227343">
    <property type="protein sequence ID" value="SVE58178.1"/>
    <property type="molecule type" value="Genomic_DNA"/>
</dbReference>
<dbReference type="Pfam" id="PF07394">
    <property type="entry name" value="DUF1501"/>
    <property type="match status" value="1"/>
</dbReference>
<proteinExistence type="predicted"/>
<evidence type="ECO:0000256" key="1">
    <source>
        <dbReference type="SAM" id="MobiDB-lite"/>
    </source>
</evidence>
<sequence>MNPLAELHIQQTRRSFLGRSTLGLGGIALGSLLNAQAAKRNAIGGLAGLPHFAPKAKRVIYLFQSGGPSQMDLFDHKPQLAKRFGEEVPESIYPAERKTTMTSGQKSFPCAPST</sequence>
<evidence type="ECO:0000313" key="2">
    <source>
        <dbReference type="EMBL" id="SVE58178.1"/>
    </source>
</evidence>
<reference evidence="2" key="1">
    <citation type="submission" date="2018-05" db="EMBL/GenBank/DDBJ databases">
        <authorList>
            <person name="Lanie J.A."/>
            <person name="Ng W.-L."/>
            <person name="Kazmierczak K.M."/>
            <person name="Andrzejewski T.M."/>
            <person name="Davidsen T.M."/>
            <person name="Wayne K.J."/>
            <person name="Tettelin H."/>
            <person name="Glass J.I."/>
            <person name="Rusch D."/>
            <person name="Podicherti R."/>
            <person name="Tsui H.-C.T."/>
            <person name="Winkler M.E."/>
        </authorList>
    </citation>
    <scope>NUCLEOTIDE SEQUENCE</scope>
</reference>
<protein>
    <submittedName>
        <fullName evidence="2">Uncharacterized protein</fullName>
    </submittedName>
</protein>
<organism evidence="2">
    <name type="scientific">marine metagenome</name>
    <dbReference type="NCBI Taxonomy" id="408172"/>
    <lineage>
        <taxon>unclassified sequences</taxon>
        <taxon>metagenomes</taxon>
        <taxon>ecological metagenomes</taxon>
    </lineage>
</organism>
<feature type="region of interest" description="Disordered" evidence="1">
    <location>
        <begin position="95"/>
        <end position="114"/>
    </location>
</feature>
<gene>
    <name evidence="2" type="ORF">METZ01_LOCUS511032</name>
</gene>